<name>A0A0L6VRV4_9BASI</name>
<dbReference type="Proteomes" id="UP000037035">
    <property type="component" value="Unassembled WGS sequence"/>
</dbReference>
<protein>
    <submittedName>
        <fullName evidence="2">Uncharacterized protein</fullName>
    </submittedName>
</protein>
<proteinExistence type="predicted"/>
<comment type="caution">
    <text evidence="2">The sequence shown here is derived from an EMBL/GenBank/DDBJ whole genome shotgun (WGS) entry which is preliminary data.</text>
</comment>
<feature type="compositionally biased region" description="Gly residues" evidence="1">
    <location>
        <begin position="1"/>
        <end position="13"/>
    </location>
</feature>
<evidence type="ECO:0000256" key="1">
    <source>
        <dbReference type="SAM" id="MobiDB-lite"/>
    </source>
</evidence>
<dbReference type="VEuPathDB" id="FungiDB:VP01_1156g4"/>
<evidence type="ECO:0000313" key="3">
    <source>
        <dbReference type="Proteomes" id="UP000037035"/>
    </source>
</evidence>
<dbReference type="AlphaFoldDB" id="A0A0L6VRV4"/>
<reference evidence="2 3" key="1">
    <citation type="submission" date="2015-08" db="EMBL/GenBank/DDBJ databases">
        <title>Next Generation Sequencing and Analysis of the Genome of Puccinia sorghi L Schw, the Causal Agent of Maize Common Rust.</title>
        <authorList>
            <person name="Rochi L."/>
            <person name="Burguener G."/>
            <person name="Darino M."/>
            <person name="Turjanski A."/>
            <person name="Kreff E."/>
            <person name="Dieguez M.J."/>
            <person name="Sacco F."/>
        </authorList>
    </citation>
    <scope>NUCLEOTIDE SEQUENCE [LARGE SCALE GENOMIC DNA]</scope>
    <source>
        <strain evidence="2 3">RO10H11247</strain>
    </source>
</reference>
<organism evidence="2 3">
    <name type="scientific">Puccinia sorghi</name>
    <dbReference type="NCBI Taxonomy" id="27349"/>
    <lineage>
        <taxon>Eukaryota</taxon>
        <taxon>Fungi</taxon>
        <taxon>Dikarya</taxon>
        <taxon>Basidiomycota</taxon>
        <taxon>Pucciniomycotina</taxon>
        <taxon>Pucciniomycetes</taxon>
        <taxon>Pucciniales</taxon>
        <taxon>Pucciniaceae</taxon>
        <taxon>Puccinia</taxon>
    </lineage>
</organism>
<keyword evidence="3" id="KW-1185">Reference proteome</keyword>
<accession>A0A0L6VRV4</accession>
<feature type="region of interest" description="Disordered" evidence="1">
    <location>
        <begin position="1"/>
        <end position="25"/>
    </location>
</feature>
<evidence type="ECO:0000313" key="2">
    <source>
        <dbReference type="EMBL" id="KNZ63347.1"/>
    </source>
</evidence>
<sequence>MGKQGGAGEQGAGGKREVGKVRGQQQREMSVVFHLGYNAKSTWQRGCTKTGKLCFSRRLGPVIRYWERWKNNYVRKKMRGRWEVGRKSDTNPKEEAMIKQKKKIEPGAGLKKSMQKTFRQPWPSHLHLKIGLANTTNGLTWHVRNCCQPGTNGISVGHRGPYAMLPSENLVGGKKAPESDSRTNGSDELDPEEWNTIIIYMKKSYVCHLLNAKYNQHTPVYLDPADPTHHILLTVNACQTWAKSMVCLRLASAMQHSQLCCWWQRNLPNNPLTRSHTKHQSPPPPSNKSHIKGYIDFLGIHKREHTINICLINEFHPHQVFKLSGLVRSEVKALDLTLSLGTMLFDNIAKYKCALANRKN</sequence>
<feature type="region of interest" description="Disordered" evidence="1">
    <location>
        <begin position="169"/>
        <end position="188"/>
    </location>
</feature>
<dbReference type="EMBL" id="LAVV01001743">
    <property type="protein sequence ID" value="KNZ63347.1"/>
    <property type="molecule type" value="Genomic_DNA"/>
</dbReference>
<gene>
    <name evidence="2" type="ORF">VP01_1156g4</name>
</gene>